<dbReference type="Pfam" id="PF02319">
    <property type="entry name" value="WHD_E2F_TDP"/>
    <property type="match status" value="2"/>
</dbReference>
<evidence type="ECO:0000256" key="10">
    <source>
        <dbReference type="ARBA" id="ARBA00023038"/>
    </source>
</evidence>
<feature type="region of interest" description="Disordered" evidence="21">
    <location>
        <begin position="624"/>
        <end position="689"/>
    </location>
</feature>
<dbReference type="Gene3D" id="1.10.10.10">
    <property type="entry name" value="Winged helix-like DNA-binding domain superfamily/Winged helix DNA-binding domain"/>
    <property type="match status" value="2"/>
</dbReference>
<dbReference type="GO" id="GO:0008307">
    <property type="term" value="F:structural constituent of muscle"/>
    <property type="evidence" value="ECO:0007669"/>
    <property type="project" value="TreeGrafter"/>
</dbReference>
<feature type="domain" description="LIM zinc-binding" evidence="22">
    <location>
        <begin position="887"/>
        <end position="947"/>
    </location>
</feature>
<dbReference type="GO" id="GO:0045944">
    <property type="term" value="P:positive regulation of transcription by RNA polymerase II"/>
    <property type="evidence" value="ECO:0007669"/>
    <property type="project" value="UniProtKB-ARBA"/>
</dbReference>
<dbReference type="GO" id="GO:0003700">
    <property type="term" value="F:DNA-binding transcription factor activity"/>
    <property type="evidence" value="ECO:0007669"/>
    <property type="project" value="UniProtKB-ARBA"/>
</dbReference>
<dbReference type="SUPFAM" id="SSF57716">
    <property type="entry name" value="Glucocorticoid receptor-like (DNA-binding domain)"/>
    <property type="match status" value="4"/>
</dbReference>
<dbReference type="GO" id="GO:0001946">
    <property type="term" value="P:lymphangiogenesis"/>
    <property type="evidence" value="ECO:0007669"/>
    <property type="project" value="UniProtKB-ARBA"/>
</dbReference>
<dbReference type="CDD" id="cd09480">
    <property type="entry name" value="LIM1_CRP2"/>
    <property type="match status" value="1"/>
</dbReference>
<dbReference type="PROSITE" id="PS50023">
    <property type="entry name" value="LIM_DOMAIN_2"/>
    <property type="match status" value="2"/>
</dbReference>
<gene>
    <name evidence="23" type="ORF">OJAV_G00220380</name>
</gene>
<keyword evidence="8 19" id="KW-0862">Zinc</keyword>
<feature type="domain" description="LIM zinc-binding" evidence="22">
    <location>
        <begin position="778"/>
        <end position="838"/>
    </location>
</feature>
<evidence type="ECO:0000256" key="7">
    <source>
        <dbReference type="ARBA" id="ARBA00022782"/>
    </source>
</evidence>
<accession>A0A3S2PAD4</accession>
<keyword evidence="13 20" id="KW-0804">Transcription</keyword>
<evidence type="ECO:0000256" key="19">
    <source>
        <dbReference type="PROSITE-ProRule" id="PRU00125"/>
    </source>
</evidence>
<reference evidence="23 24" key="1">
    <citation type="submission" date="2018-11" db="EMBL/GenBank/DDBJ databases">
        <authorList>
            <person name="Lopez-Roques C."/>
            <person name="Donnadieu C."/>
            <person name="Bouchez O."/>
            <person name="Klopp C."/>
            <person name="Cabau C."/>
            <person name="Zahm M."/>
        </authorList>
    </citation>
    <scope>NUCLEOTIDE SEQUENCE [LARGE SCALE GENOMIC DNA]</scope>
    <source>
        <strain evidence="23">RS831</strain>
        <tissue evidence="23">Whole body</tissue>
    </source>
</reference>
<dbReference type="InterPro" id="IPR036388">
    <property type="entry name" value="WH-like_DNA-bd_sf"/>
</dbReference>
<evidence type="ECO:0000256" key="11">
    <source>
        <dbReference type="ARBA" id="ARBA00023125"/>
    </source>
</evidence>
<keyword evidence="24" id="KW-1185">Reference proteome</keyword>
<evidence type="ECO:0000256" key="1">
    <source>
        <dbReference type="ARBA" id="ARBA00004123"/>
    </source>
</evidence>
<evidence type="ECO:0000256" key="6">
    <source>
        <dbReference type="ARBA" id="ARBA00022737"/>
    </source>
</evidence>
<evidence type="ECO:0000256" key="12">
    <source>
        <dbReference type="ARBA" id="ARBA00023159"/>
    </source>
</evidence>
<evidence type="ECO:0000256" key="17">
    <source>
        <dbReference type="ARBA" id="ARBA00044322"/>
    </source>
</evidence>
<evidence type="ECO:0000256" key="14">
    <source>
        <dbReference type="ARBA" id="ARBA00023242"/>
    </source>
</evidence>
<evidence type="ECO:0000313" key="24">
    <source>
        <dbReference type="Proteomes" id="UP000283210"/>
    </source>
</evidence>
<evidence type="ECO:0000256" key="16">
    <source>
        <dbReference type="ARBA" id="ARBA00044161"/>
    </source>
</evidence>
<comment type="function">
    <text evidence="18">Atypical E2F transcription factor that participates in various processes such as angiogenesis and polyploidization of specialized cells. Mainly acts as a transcription repressor that binds DNA independently of DP proteins and specifically recognizes the E2 recognition site 5'-TTTC[CG]CGC-3'. Directly represses transcription of classical E2F transcription factors such as e2f1. Acts as a regulator of S-phase by recognizing and binding the E2-related site 5'-TTCCCGCC-3' and mediating repression of G1/S-regulated genes. Acts as a promoter of sprouting angiogenesis, possibly by acting as a transcription activator and promoting expression of vegfa.</text>
</comment>
<dbReference type="Proteomes" id="UP000283210">
    <property type="component" value="Chromosome 23"/>
</dbReference>
<dbReference type="AlphaFoldDB" id="A0A3S2PAD4"/>
<feature type="compositionally biased region" description="Basic and acidic residues" evidence="21">
    <location>
        <begin position="101"/>
        <end position="111"/>
    </location>
</feature>
<keyword evidence="11 20" id="KW-0238">DNA-binding</keyword>
<keyword evidence="14 20" id="KW-0539">Nucleus</keyword>
<name>A0A3S2PAD4_ORYJA</name>
<organism evidence="23 24">
    <name type="scientific">Oryzias javanicus</name>
    <name type="common">Javanese ricefish</name>
    <name type="synonym">Aplocheilus javanicus</name>
    <dbReference type="NCBI Taxonomy" id="123683"/>
    <lineage>
        <taxon>Eukaryota</taxon>
        <taxon>Metazoa</taxon>
        <taxon>Chordata</taxon>
        <taxon>Craniata</taxon>
        <taxon>Vertebrata</taxon>
        <taxon>Euteleostomi</taxon>
        <taxon>Actinopterygii</taxon>
        <taxon>Neopterygii</taxon>
        <taxon>Teleostei</taxon>
        <taxon>Neoteleostei</taxon>
        <taxon>Acanthomorphata</taxon>
        <taxon>Ovalentaria</taxon>
        <taxon>Atherinomorphae</taxon>
        <taxon>Beloniformes</taxon>
        <taxon>Adrianichthyidae</taxon>
        <taxon>Oryziinae</taxon>
        <taxon>Oryzias</taxon>
    </lineage>
</organism>
<dbReference type="GO" id="GO:0002040">
    <property type="term" value="P:sprouting angiogenesis"/>
    <property type="evidence" value="ECO:0007669"/>
    <property type="project" value="UniProtKB-ARBA"/>
</dbReference>
<protein>
    <recommendedName>
        <fullName evidence="16">Cysteine and glycine-rich protein 2</fullName>
    </recommendedName>
    <alternativeName>
        <fullName evidence="17">Cysteine-rich protein 2</fullName>
    </alternativeName>
</protein>
<dbReference type="InterPro" id="IPR003316">
    <property type="entry name" value="E2F_WHTH_DNA-bd_dom"/>
</dbReference>
<evidence type="ECO:0000259" key="22">
    <source>
        <dbReference type="PROSITE" id="PS50023"/>
    </source>
</evidence>
<keyword evidence="6" id="KW-0677">Repeat</keyword>
<evidence type="ECO:0000256" key="15">
    <source>
        <dbReference type="ARBA" id="ARBA00023306"/>
    </source>
</evidence>
<dbReference type="CDD" id="cd09840">
    <property type="entry name" value="LIM2_CRP2"/>
    <property type="match status" value="1"/>
</dbReference>
<dbReference type="GO" id="GO:0008045">
    <property type="term" value="P:motor neuron axon guidance"/>
    <property type="evidence" value="ECO:0007669"/>
    <property type="project" value="UniProtKB-ARBA"/>
</dbReference>
<dbReference type="GO" id="GO:0045214">
    <property type="term" value="P:sarcomere organization"/>
    <property type="evidence" value="ECO:0007669"/>
    <property type="project" value="TreeGrafter"/>
</dbReference>
<dbReference type="GO" id="GO:0045892">
    <property type="term" value="P:negative regulation of DNA-templated transcription"/>
    <property type="evidence" value="ECO:0007669"/>
    <property type="project" value="UniProtKB-ARBA"/>
</dbReference>
<proteinExistence type="inferred from homology"/>
<dbReference type="GO" id="GO:0005634">
    <property type="term" value="C:nucleus"/>
    <property type="evidence" value="ECO:0007669"/>
    <property type="project" value="UniProtKB-SubCell"/>
</dbReference>
<dbReference type="GO" id="GO:0060537">
    <property type="term" value="P:muscle tissue development"/>
    <property type="evidence" value="ECO:0007669"/>
    <property type="project" value="TreeGrafter"/>
</dbReference>
<dbReference type="SMART" id="SM01372">
    <property type="entry name" value="E2F_TDP"/>
    <property type="match status" value="2"/>
</dbReference>
<comment type="subcellular location">
    <subcellularLocation>
        <location evidence="1 20">Nucleus</location>
    </subcellularLocation>
</comment>
<dbReference type="SMART" id="SM00132">
    <property type="entry name" value="LIM"/>
    <property type="match status" value="2"/>
</dbReference>
<dbReference type="PROSITE" id="PS00478">
    <property type="entry name" value="LIM_DOMAIN_1"/>
    <property type="match status" value="1"/>
</dbReference>
<dbReference type="FunFam" id="2.10.110.10:FF:000001">
    <property type="entry name" value="Cysteine and glycine-rich protein 1"/>
    <property type="match status" value="2"/>
</dbReference>
<feature type="region of interest" description="Disordered" evidence="21">
    <location>
        <begin position="473"/>
        <end position="523"/>
    </location>
</feature>
<keyword evidence="9 20" id="KW-0805">Transcription regulation</keyword>
<dbReference type="PANTHER" id="PTHR24215">
    <property type="entry name" value="RHO-GTPASE-ACTIVATING PROTEIN LRG1"/>
    <property type="match status" value="1"/>
</dbReference>
<keyword evidence="7" id="KW-0221">Differentiation</keyword>
<dbReference type="InterPro" id="IPR036390">
    <property type="entry name" value="WH_DNA-bd_sf"/>
</dbReference>
<keyword evidence="5 19" id="KW-0479">Metal-binding</keyword>
<evidence type="ECO:0000256" key="13">
    <source>
        <dbReference type="ARBA" id="ARBA00023163"/>
    </source>
</evidence>
<dbReference type="GO" id="GO:0042805">
    <property type="term" value="F:actinin binding"/>
    <property type="evidence" value="ECO:0007669"/>
    <property type="project" value="TreeGrafter"/>
</dbReference>
<evidence type="ECO:0000256" key="2">
    <source>
        <dbReference type="ARBA" id="ARBA00010940"/>
    </source>
</evidence>
<keyword evidence="12" id="KW-0010">Activator</keyword>
<feature type="compositionally biased region" description="Polar residues" evidence="21">
    <location>
        <begin position="627"/>
        <end position="663"/>
    </location>
</feature>
<dbReference type="GO" id="GO:0003677">
    <property type="term" value="F:DNA binding"/>
    <property type="evidence" value="ECO:0007669"/>
    <property type="project" value="UniProtKB-KW"/>
</dbReference>
<dbReference type="SUPFAM" id="SSF46785">
    <property type="entry name" value="Winged helix' DNA-binding domain"/>
    <property type="match status" value="2"/>
</dbReference>
<feature type="region of interest" description="Disordered" evidence="21">
    <location>
        <begin position="395"/>
        <end position="414"/>
    </location>
</feature>
<dbReference type="Pfam" id="PF00412">
    <property type="entry name" value="LIM"/>
    <property type="match status" value="2"/>
</dbReference>
<keyword evidence="3" id="KW-0217">Developmental protein</keyword>
<dbReference type="Gene3D" id="2.10.110.10">
    <property type="entry name" value="Cysteine Rich Protein"/>
    <property type="match status" value="2"/>
</dbReference>
<dbReference type="OrthoDB" id="5318at2759"/>
<feature type="region of interest" description="Disordered" evidence="21">
    <location>
        <begin position="101"/>
        <end position="139"/>
    </location>
</feature>
<evidence type="ECO:0000256" key="5">
    <source>
        <dbReference type="ARBA" id="ARBA00022723"/>
    </source>
</evidence>
<evidence type="ECO:0000256" key="21">
    <source>
        <dbReference type="SAM" id="MobiDB-lite"/>
    </source>
</evidence>
<reference evidence="23 24" key="2">
    <citation type="submission" date="2019-01" db="EMBL/GenBank/DDBJ databases">
        <title>A chromosome length genome reference of the Java medaka (oryzias javanicus).</title>
        <authorList>
            <person name="Herpin A."/>
            <person name="Takehana Y."/>
            <person name="Naruse K."/>
            <person name="Ansai S."/>
            <person name="Kawaguchi M."/>
        </authorList>
    </citation>
    <scope>NUCLEOTIDE SEQUENCE [LARGE SCALE GENOMIC DNA]</scope>
    <source>
        <strain evidence="23">RS831</strain>
        <tissue evidence="23">Whole body</tissue>
    </source>
</reference>
<dbReference type="GO" id="GO:0046872">
    <property type="term" value="F:metal ion binding"/>
    <property type="evidence" value="ECO:0007669"/>
    <property type="project" value="UniProtKB-KW"/>
</dbReference>
<dbReference type="FunFam" id="1.10.10.10:FF:000100">
    <property type="entry name" value="E2F transcription factor 8"/>
    <property type="match status" value="1"/>
</dbReference>
<dbReference type="EMBL" id="CM012459">
    <property type="protein sequence ID" value="RVE56357.1"/>
    <property type="molecule type" value="Genomic_DNA"/>
</dbReference>
<keyword evidence="15" id="KW-0131">Cell cycle</keyword>
<dbReference type="GO" id="GO:0030018">
    <property type="term" value="C:Z disc"/>
    <property type="evidence" value="ECO:0007669"/>
    <property type="project" value="TreeGrafter"/>
</dbReference>
<feature type="region of interest" description="Disordered" evidence="21">
    <location>
        <begin position="350"/>
        <end position="370"/>
    </location>
</feature>
<dbReference type="PANTHER" id="PTHR24215:SF3">
    <property type="entry name" value="CYSTEINE AND GLYCINE-RICH PROTEIN 2"/>
    <property type="match status" value="1"/>
</dbReference>
<sequence>MDVTCVTLKDLTSPRRPQDAGHGEQKENLCADRRKCVPLKPAESSMLLKSRRTLTPDLTHITPIKNASPAEPWTPTANLKVLISAASPDIRDREMRKVLFRPMENDKEKPGSPDGSVEELEFEAMDEKEDEDKKPSRKQKSLGLLCQKFLARYPDNPEPQHLIWISLDEVSTSLGVERRRIYDIVNVLESLRIVGRIAKNSYHWYGRKQLQATLQELQQKGREQGYHLQMEQGAVPGRTDPCREEEEEAAEAGNAGGNRKDKSLRIMSQKFVMLFLVSKTQTVTLDAAAQILIEESRDSSSHSKYKTKVRRLYDIANVLTSLNLIRKDQVREERGRKPAFRWLGPVEFSGAANAQAPPKPPQPAGQQDTRKLKLCRHSSFNIAPASVAVERQVSSAPCSPRCDPGGSNQPVDYSRKAPADVHLSDLLPPSSSTHQAVPAALSYPEPHLLPSTHCFAYLPSLSRPSLVTLFRGPEKVQQGQGSSSLEAGKRRRKESEEEEEMGGKRTGQPGSSEAAEMRAAAESSQLLSGRTSAAVCADGSAEQPAHYLYLPNTAGLNSLNFLIPAGQPPAGVALPPAMALPYVLLPSAAIPHYPLVASDSPAHLGFGLVPPSPFMMGATPFRAAGSSEVTPTQGGISPSQTGANTPEPQTPHSPKETSSSTAFFRTPGTLGNVVNSRPAARKRGSAQRRLDVGHPAAVSPGQKRTNCGTTQAEIKTFSGLTPSELRLSSDSLGGCVEDVASRRRCSRVLRELYTNWELVSGKKNFKEPPKMPNWGGGNKCTACRGTVYHAEEVQCDGKSFHKCCFLCMVCRKGLDSTTLAIHDQEIYCKSCYGKKYGPKGYGYGQGAGTLNMDRGERLGIKPELTATHRPTTNPNPSRFAQKFGGTEKCARCGDSVYAAEKIMGAGKPWHKNCFRCAKCGKSLESTTQTEKDGEIYCKACYAKNFGPKGFGYGQGAGALVHAQ</sequence>
<evidence type="ECO:0000256" key="18">
    <source>
        <dbReference type="ARBA" id="ARBA00058973"/>
    </source>
</evidence>
<comment type="similarity">
    <text evidence="2 20">Belongs to the E2F/DP family.</text>
</comment>
<evidence type="ECO:0000256" key="3">
    <source>
        <dbReference type="ARBA" id="ARBA00022473"/>
    </source>
</evidence>
<feature type="compositionally biased region" description="Low complexity" evidence="21">
    <location>
        <begin position="511"/>
        <end position="523"/>
    </location>
</feature>
<dbReference type="GO" id="GO:0005667">
    <property type="term" value="C:transcription regulator complex"/>
    <property type="evidence" value="ECO:0007669"/>
    <property type="project" value="InterPro"/>
</dbReference>
<evidence type="ECO:0000256" key="9">
    <source>
        <dbReference type="ARBA" id="ARBA00023015"/>
    </source>
</evidence>
<evidence type="ECO:0000256" key="8">
    <source>
        <dbReference type="ARBA" id="ARBA00022833"/>
    </source>
</evidence>
<evidence type="ECO:0000313" key="23">
    <source>
        <dbReference type="EMBL" id="RVE56357.1"/>
    </source>
</evidence>
<dbReference type="FunFam" id="1.10.10.10:FF:000073">
    <property type="entry name" value="E2F transcription factor 8"/>
    <property type="match status" value="1"/>
</dbReference>
<evidence type="ECO:0000256" key="20">
    <source>
        <dbReference type="RuleBase" id="RU003796"/>
    </source>
</evidence>
<keyword evidence="4" id="KW-0678">Repressor</keyword>
<feature type="region of interest" description="Disordered" evidence="21">
    <location>
        <begin position="232"/>
        <end position="260"/>
    </location>
</feature>
<dbReference type="InterPro" id="IPR001781">
    <property type="entry name" value="Znf_LIM"/>
</dbReference>
<evidence type="ECO:0000256" key="4">
    <source>
        <dbReference type="ARBA" id="ARBA00022491"/>
    </source>
</evidence>
<keyword evidence="10 19" id="KW-0440">LIM domain</keyword>
<feature type="compositionally biased region" description="Acidic residues" evidence="21">
    <location>
        <begin position="116"/>
        <end position="130"/>
    </location>
</feature>